<keyword evidence="3 11" id="KW-0436">Ligase</keyword>
<comment type="catalytic activity">
    <reaction evidence="9 11">
        <text>tRNA(Tyr) + L-tyrosine + ATP = L-tyrosyl-tRNA(Tyr) + AMP + diphosphate + H(+)</text>
        <dbReference type="Rhea" id="RHEA:10220"/>
        <dbReference type="Rhea" id="RHEA-COMP:9706"/>
        <dbReference type="Rhea" id="RHEA-COMP:9707"/>
        <dbReference type="ChEBI" id="CHEBI:15378"/>
        <dbReference type="ChEBI" id="CHEBI:30616"/>
        <dbReference type="ChEBI" id="CHEBI:33019"/>
        <dbReference type="ChEBI" id="CHEBI:58315"/>
        <dbReference type="ChEBI" id="CHEBI:78442"/>
        <dbReference type="ChEBI" id="CHEBI:78536"/>
        <dbReference type="ChEBI" id="CHEBI:456215"/>
        <dbReference type="EC" id="6.1.1.1"/>
    </reaction>
</comment>
<feature type="binding site" evidence="11">
    <location>
        <position position="178"/>
    </location>
    <ligand>
        <name>L-tyrosine</name>
        <dbReference type="ChEBI" id="CHEBI:58315"/>
    </ligand>
</feature>
<dbReference type="Gene3D" id="3.10.290.10">
    <property type="entry name" value="RNA-binding S4 domain"/>
    <property type="match status" value="1"/>
</dbReference>
<evidence type="ECO:0000256" key="6">
    <source>
        <dbReference type="ARBA" id="ARBA00022884"/>
    </source>
</evidence>
<dbReference type="Pfam" id="PF22421">
    <property type="entry name" value="SYY_C-terminal"/>
    <property type="match status" value="1"/>
</dbReference>
<feature type="binding site" evidence="11">
    <location>
        <position position="237"/>
    </location>
    <ligand>
        <name>ATP</name>
        <dbReference type="ChEBI" id="CHEBI:30616"/>
    </ligand>
</feature>
<evidence type="ECO:0000313" key="15">
    <source>
        <dbReference type="Proteomes" id="UP000002366"/>
    </source>
</evidence>
<dbReference type="GO" id="GO:0005524">
    <property type="term" value="F:ATP binding"/>
    <property type="evidence" value="ECO:0007669"/>
    <property type="project" value="UniProtKB-UniRule"/>
</dbReference>
<dbReference type="GO" id="GO:0003723">
    <property type="term" value="F:RNA binding"/>
    <property type="evidence" value="ECO:0007669"/>
    <property type="project" value="UniProtKB-KW"/>
</dbReference>
<dbReference type="InterPro" id="IPR054608">
    <property type="entry name" value="SYY-like_C"/>
</dbReference>
<dbReference type="FunFam" id="3.40.50.620:FF:000008">
    <property type="entry name" value="Tyrosine--tRNA ligase"/>
    <property type="match status" value="1"/>
</dbReference>
<dbReference type="PRINTS" id="PR01040">
    <property type="entry name" value="TRNASYNTHTYR"/>
</dbReference>
<dbReference type="Gene3D" id="3.40.50.620">
    <property type="entry name" value="HUPs"/>
    <property type="match status" value="1"/>
</dbReference>
<evidence type="ECO:0000256" key="1">
    <source>
        <dbReference type="ARBA" id="ARBA00004496"/>
    </source>
</evidence>
<evidence type="ECO:0000256" key="10">
    <source>
        <dbReference type="ARBA" id="ARBA00060965"/>
    </source>
</evidence>
<feature type="short sequence motif" description="'KMSKS' region" evidence="11">
    <location>
        <begin position="234"/>
        <end position="238"/>
    </location>
</feature>
<dbReference type="PROSITE" id="PS00178">
    <property type="entry name" value="AA_TRNA_LIGASE_I"/>
    <property type="match status" value="1"/>
</dbReference>
<dbReference type="PROSITE" id="PS50889">
    <property type="entry name" value="S4"/>
    <property type="match status" value="1"/>
</dbReference>
<dbReference type="CDD" id="cd00165">
    <property type="entry name" value="S4"/>
    <property type="match status" value="1"/>
</dbReference>
<dbReference type="CDD" id="cd00805">
    <property type="entry name" value="TyrRS_core"/>
    <property type="match status" value="1"/>
</dbReference>
<dbReference type="OrthoDB" id="9804243at2"/>
<protein>
    <recommendedName>
        <fullName evidence="11">Tyrosine--tRNA ligase</fullName>
        <ecNumber evidence="11">6.1.1.1</ecNumber>
    </recommendedName>
    <alternativeName>
        <fullName evidence="11">Tyrosyl-tRNA synthetase</fullName>
        <shortName evidence="11">TyrRS</shortName>
    </alternativeName>
</protein>
<keyword evidence="5 11" id="KW-0067">ATP-binding</keyword>
<dbReference type="InterPro" id="IPR036986">
    <property type="entry name" value="S4_RNA-bd_sf"/>
</dbReference>
<dbReference type="GO" id="GO:0042803">
    <property type="term" value="F:protein homodimerization activity"/>
    <property type="evidence" value="ECO:0007669"/>
    <property type="project" value="UniProtKB-ARBA"/>
</dbReference>
<feature type="binding site" evidence="11">
    <location>
        <position position="36"/>
    </location>
    <ligand>
        <name>L-tyrosine</name>
        <dbReference type="ChEBI" id="CHEBI:58315"/>
    </ligand>
</feature>
<dbReference type="InterPro" id="IPR002942">
    <property type="entry name" value="S4_RNA-bd"/>
</dbReference>
<organism evidence="14 15">
    <name type="scientific">Aminobacterium colombiense (strain DSM 12261 / ALA-1)</name>
    <dbReference type="NCBI Taxonomy" id="572547"/>
    <lineage>
        <taxon>Bacteria</taxon>
        <taxon>Thermotogati</taxon>
        <taxon>Synergistota</taxon>
        <taxon>Synergistia</taxon>
        <taxon>Synergistales</taxon>
        <taxon>Aminobacteriaceae</taxon>
        <taxon>Aminobacterium</taxon>
    </lineage>
</organism>
<dbReference type="InterPro" id="IPR002305">
    <property type="entry name" value="aa-tRNA-synth_Ic"/>
</dbReference>
<dbReference type="SMART" id="SM00363">
    <property type="entry name" value="S4"/>
    <property type="match status" value="1"/>
</dbReference>
<dbReference type="Gene3D" id="1.10.240.10">
    <property type="entry name" value="Tyrosyl-Transfer RNA Synthetase"/>
    <property type="match status" value="1"/>
</dbReference>
<evidence type="ECO:0000256" key="9">
    <source>
        <dbReference type="ARBA" id="ARBA00048248"/>
    </source>
</evidence>
<dbReference type="GO" id="GO:0006437">
    <property type="term" value="P:tyrosyl-tRNA aminoacylation"/>
    <property type="evidence" value="ECO:0007669"/>
    <property type="project" value="UniProtKB-UniRule"/>
</dbReference>
<dbReference type="EMBL" id="CP001997">
    <property type="protein sequence ID" value="ADE56554.1"/>
    <property type="molecule type" value="Genomic_DNA"/>
</dbReference>
<evidence type="ECO:0000256" key="12">
    <source>
        <dbReference type="PROSITE-ProRule" id="PRU00182"/>
    </source>
</evidence>
<dbReference type="PANTHER" id="PTHR11766">
    <property type="entry name" value="TYROSYL-TRNA SYNTHETASE"/>
    <property type="match status" value="1"/>
</dbReference>
<evidence type="ECO:0000256" key="4">
    <source>
        <dbReference type="ARBA" id="ARBA00022741"/>
    </source>
</evidence>
<evidence type="ECO:0000256" key="2">
    <source>
        <dbReference type="ARBA" id="ARBA00022490"/>
    </source>
</evidence>
<comment type="similarity">
    <text evidence="10 11">Belongs to the class-I aminoacyl-tRNA synthetase family. TyrS type 1 subfamily.</text>
</comment>
<feature type="domain" description="RNA-binding S4" evidence="13">
    <location>
        <begin position="360"/>
        <end position="422"/>
    </location>
</feature>
<dbReference type="FunFam" id="1.10.240.10:FF:000001">
    <property type="entry name" value="Tyrosine--tRNA ligase"/>
    <property type="match status" value="1"/>
</dbReference>
<evidence type="ECO:0000256" key="8">
    <source>
        <dbReference type="ARBA" id="ARBA00023146"/>
    </source>
</evidence>
<dbReference type="HAMAP" id="MF_02006">
    <property type="entry name" value="Tyr_tRNA_synth_type1"/>
    <property type="match status" value="1"/>
</dbReference>
<reference evidence="14 15" key="1">
    <citation type="journal article" date="2010" name="Stand. Genomic Sci.">
        <title>Complete genome sequence of Aminobacterium colombiense type strain (ALA-1).</title>
        <authorList>
            <person name="Chertkov O."/>
            <person name="Sikorski J."/>
            <person name="Brambilla E."/>
            <person name="Lapidus A."/>
            <person name="Copeland A."/>
            <person name="Glavina Del Rio T."/>
            <person name="Nolan M."/>
            <person name="Lucas S."/>
            <person name="Tice H."/>
            <person name="Cheng J.F."/>
            <person name="Han C."/>
            <person name="Detter J.C."/>
            <person name="Bruce D."/>
            <person name="Tapia R."/>
            <person name="Goodwin L."/>
            <person name="Pitluck S."/>
            <person name="Liolios K."/>
            <person name="Ivanova N."/>
            <person name="Mavromatis K."/>
            <person name="Ovchinnikova G."/>
            <person name="Pati A."/>
            <person name="Chen A."/>
            <person name="Palaniappan K."/>
            <person name="Land M."/>
            <person name="Hauser L."/>
            <person name="Chang Y.J."/>
            <person name="Jeffries C.D."/>
            <person name="Spring S."/>
            <person name="Rohde M."/>
            <person name="Goker M."/>
            <person name="Bristow J."/>
            <person name="Eisen J.A."/>
            <person name="Markowitz V."/>
            <person name="Hugenholtz P."/>
            <person name="Kyrpides N.C."/>
            <person name="Klenk H.P."/>
        </authorList>
    </citation>
    <scope>NUCLEOTIDE SEQUENCE [LARGE SCALE GENOMIC DNA]</scope>
    <source>
        <strain evidence="15">DSM 12261 / ALA-1</strain>
    </source>
</reference>
<comment type="subunit">
    <text evidence="11">Homodimer.</text>
</comment>
<dbReference type="Pfam" id="PF00579">
    <property type="entry name" value="tRNA-synt_1b"/>
    <property type="match status" value="1"/>
</dbReference>
<dbReference type="EC" id="6.1.1.1" evidence="11"/>
<keyword evidence="7 11" id="KW-0648">Protein biosynthesis</keyword>
<keyword evidence="15" id="KW-1185">Reference proteome</keyword>
<evidence type="ECO:0000256" key="7">
    <source>
        <dbReference type="ARBA" id="ARBA00022917"/>
    </source>
</evidence>
<feature type="binding site" evidence="11">
    <location>
        <position position="174"/>
    </location>
    <ligand>
        <name>L-tyrosine</name>
        <dbReference type="ChEBI" id="CHEBI:58315"/>
    </ligand>
</feature>
<accession>D5EDC2</accession>
<dbReference type="Proteomes" id="UP000002366">
    <property type="component" value="Chromosome"/>
</dbReference>
<dbReference type="SUPFAM" id="SSF52374">
    <property type="entry name" value="Nucleotidylyl transferase"/>
    <property type="match status" value="1"/>
</dbReference>
<dbReference type="InterPro" id="IPR001412">
    <property type="entry name" value="aa-tRNA-synth_I_CS"/>
</dbReference>
<evidence type="ECO:0000313" key="14">
    <source>
        <dbReference type="EMBL" id="ADE56554.1"/>
    </source>
</evidence>
<dbReference type="InterPro" id="IPR024088">
    <property type="entry name" value="Tyr-tRNA-ligase_bac-type"/>
</dbReference>
<keyword evidence="4 11" id="KW-0547">Nucleotide-binding</keyword>
<dbReference type="InterPro" id="IPR002307">
    <property type="entry name" value="Tyr-tRNA-ligase"/>
</dbReference>
<keyword evidence="6 12" id="KW-0694">RNA-binding</keyword>
<evidence type="ECO:0000256" key="11">
    <source>
        <dbReference type="HAMAP-Rule" id="MF_02006"/>
    </source>
</evidence>
<sequence length="427" mass="48629">MVNAFRALQERGLVEWCSHPEELDEFFEKEEMITAYIGFDPTADSLHVGHLIPIMTLSWLQRMGHRPICLAGGGTGMIGDPSGKSKERNLLSPEAVRENIRGVRNQLEHFMNFNCGKNSALIVNNYDWLKDISFLDFLREVGKFFTINYMVNKEHVKSRLNDPEKSISYTEFSYTLLQAYDFMHLLEKYGCKIQMGGNDQQGNIVSGIDLIRKRKGDQAYGWTNPLLLTSSGTKFGKTEGGAVWLDPKRTSPYRFYQFWINTEDEMVEKLLKFFTFLPLEEIEEIMSKHLAAPEKREAQKRLAWEVTSLVHSPHAADTVARASEILFGGEITHEDMSEEMMEMLAEEVPYGTISTALPRSLVDVLVSVEACKSKGEARRLIRGGGVYVNGDRIEDENGTIEKTLLIGGRHLFVRLGKKRFNLIEIKE</sequence>
<dbReference type="GO" id="GO:0004831">
    <property type="term" value="F:tyrosine-tRNA ligase activity"/>
    <property type="evidence" value="ECO:0007669"/>
    <property type="project" value="UniProtKB-UniRule"/>
</dbReference>
<dbReference type="KEGG" id="aco:Amico_0412"/>
<gene>
    <name evidence="11" type="primary">tyrS</name>
    <name evidence="14" type="ordered locus">Amico_0412</name>
</gene>
<comment type="function">
    <text evidence="11">Catalyzes the attachment of tyrosine to tRNA(Tyr) in a two-step reaction: tyrosine is first activated by ATP to form Tyr-AMP and then transferred to the acceptor end of tRNA(Tyr).</text>
</comment>
<evidence type="ECO:0000256" key="5">
    <source>
        <dbReference type="ARBA" id="ARBA00022840"/>
    </source>
</evidence>
<proteinExistence type="inferred from homology"/>
<dbReference type="RefSeq" id="WP_013047820.1">
    <property type="nucleotide sequence ID" value="NC_014011.1"/>
</dbReference>
<dbReference type="InterPro" id="IPR024107">
    <property type="entry name" value="Tyr-tRNA-ligase_bac_1"/>
</dbReference>
<dbReference type="AlphaFoldDB" id="D5EDC2"/>
<dbReference type="GO" id="GO:0005829">
    <property type="term" value="C:cytosol"/>
    <property type="evidence" value="ECO:0007669"/>
    <property type="project" value="TreeGrafter"/>
</dbReference>
<dbReference type="InterPro" id="IPR014729">
    <property type="entry name" value="Rossmann-like_a/b/a_fold"/>
</dbReference>
<feature type="short sequence motif" description="'HIGH' region" evidence="11">
    <location>
        <begin position="41"/>
        <end position="50"/>
    </location>
</feature>
<dbReference type="NCBIfam" id="TIGR00234">
    <property type="entry name" value="tyrS"/>
    <property type="match status" value="1"/>
</dbReference>
<keyword evidence="8 11" id="KW-0030">Aminoacyl-tRNA synthetase</keyword>
<dbReference type="PANTHER" id="PTHR11766:SF0">
    <property type="entry name" value="TYROSINE--TRNA LIGASE, MITOCHONDRIAL"/>
    <property type="match status" value="1"/>
</dbReference>
<dbReference type="SUPFAM" id="SSF55174">
    <property type="entry name" value="Alpha-L RNA-binding motif"/>
    <property type="match status" value="1"/>
</dbReference>
<keyword evidence="2 11" id="KW-0963">Cytoplasm</keyword>
<evidence type="ECO:0000256" key="3">
    <source>
        <dbReference type="ARBA" id="ARBA00022598"/>
    </source>
</evidence>
<evidence type="ECO:0000259" key="13">
    <source>
        <dbReference type="SMART" id="SM00363"/>
    </source>
</evidence>
<comment type="subcellular location">
    <subcellularLocation>
        <location evidence="1 11">Cytoplasm</location>
    </subcellularLocation>
</comment>
<dbReference type="STRING" id="572547.Amico_0412"/>
<name>D5EDC2_AMICL</name>
<dbReference type="eggNOG" id="COG0162">
    <property type="taxonomic scope" value="Bacteria"/>
</dbReference>
<dbReference type="HOGENOM" id="CLU_024003_0_3_0"/>